<evidence type="ECO:0000313" key="2">
    <source>
        <dbReference type="Proteomes" id="UP001161757"/>
    </source>
</evidence>
<comment type="caution">
    <text evidence="1">The sequence shown here is derived from an EMBL/GenBank/DDBJ whole genome shotgun (WGS) entry which is preliminary data.</text>
</comment>
<dbReference type="Proteomes" id="UP001161757">
    <property type="component" value="Unassembled WGS sequence"/>
</dbReference>
<sequence>MAHNLVLTALVVAGSSGILYTISLHQSLSHRIKHSSGLGLPNLEVEKEKGDDDDEATAIDSLPAELAEEPSAFHIIHDIAWKSVPTAKLPTALADHPEQLLNRYLRRNMACFARTPQALLMRLLVWTKSTTSNSELAKAGQTFDVAHIQNLDFVPGDVVCGIYRVQARTAARVEFAMVPLPIKGMPPIDGRLVTGVQRRTDKDTLFLTQTVQWKRRDVEAVLPLERKPVRWLHELVSWWLLETGIQWLLQCN</sequence>
<dbReference type="AlphaFoldDB" id="A0AAN6IRN1"/>
<proteinExistence type="predicted"/>
<organism evidence="1 2">
    <name type="scientific">Exophiala dermatitidis</name>
    <name type="common">Black yeast-like fungus</name>
    <name type="synonym">Wangiella dermatitidis</name>
    <dbReference type="NCBI Taxonomy" id="5970"/>
    <lineage>
        <taxon>Eukaryota</taxon>
        <taxon>Fungi</taxon>
        <taxon>Dikarya</taxon>
        <taxon>Ascomycota</taxon>
        <taxon>Pezizomycotina</taxon>
        <taxon>Eurotiomycetes</taxon>
        <taxon>Chaetothyriomycetidae</taxon>
        <taxon>Chaetothyriales</taxon>
        <taxon>Herpotrichiellaceae</taxon>
        <taxon>Exophiala</taxon>
    </lineage>
</organism>
<accession>A0AAN6IRN1</accession>
<protein>
    <submittedName>
        <fullName evidence="1">Uncharacterized protein</fullName>
    </submittedName>
</protein>
<gene>
    <name evidence="1" type="ORF">HRR80_007035</name>
</gene>
<reference evidence="1" key="1">
    <citation type="submission" date="2023-01" db="EMBL/GenBank/DDBJ databases">
        <title>Exophiala dermititidis isolated from Cystic Fibrosis Patient.</title>
        <authorList>
            <person name="Kurbessoian T."/>
            <person name="Crocker A."/>
            <person name="Murante D."/>
            <person name="Hogan D.A."/>
            <person name="Stajich J.E."/>
        </authorList>
    </citation>
    <scope>NUCLEOTIDE SEQUENCE</scope>
    <source>
        <strain evidence="1">Ex8</strain>
    </source>
</reference>
<dbReference type="EMBL" id="JAJGCB010000016">
    <property type="protein sequence ID" value="KAJ8988829.1"/>
    <property type="molecule type" value="Genomic_DNA"/>
</dbReference>
<evidence type="ECO:0000313" key="1">
    <source>
        <dbReference type="EMBL" id="KAJ8988829.1"/>
    </source>
</evidence>
<name>A0AAN6IRN1_EXODE</name>